<evidence type="ECO:0000256" key="1">
    <source>
        <dbReference type="SAM" id="SignalP"/>
    </source>
</evidence>
<keyword evidence="1" id="KW-0732">Signal</keyword>
<comment type="caution">
    <text evidence="2">The sequence shown here is derived from an EMBL/GenBank/DDBJ whole genome shotgun (WGS) entry which is preliminary data.</text>
</comment>
<sequence length="178" mass="19911">MKRALASLLLIVCGNLWAGAQTTYYDFYYTNLPPARVAPYMSAFRTGFDWLYLQRYTGDSCSGCTRLAPTATLQAAALPTLSQALFAHIPQDLYQRNNVPGSTYHIVGTKAAPYIIRTLYTLANDKVEPLYQVRIEFTDAPGTPAVQDISVYDPKTAKRFSRKLVLSNYKRTIPAKGR</sequence>
<feature type="signal peptide" evidence="1">
    <location>
        <begin position="1"/>
        <end position="18"/>
    </location>
</feature>
<keyword evidence="3" id="KW-1185">Reference proteome</keyword>
<gene>
    <name evidence="2" type="ORF">GCM10023184_44780</name>
</gene>
<reference evidence="3" key="1">
    <citation type="journal article" date="2019" name="Int. J. Syst. Evol. Microbiol.">
        <title>The Global Catalogue of Microorganisms (GCM) 10K type strain sequencing project: providing services to taxonomists for standard genome sequencing and annotation.</title>
        <authorList>
            <consortium name="The Broad Institute Genomics Platform"/>
            <consortium name="The Broad Institute Genome Sequencing Center for Infectious Disease"/>
            <person name="Wu L."/>
            <person name="Ma J."/>
        </authorList>
    </citation>
    <scope>NUCLEOTIDE SEQUENCE [LARGE SCALE GENOMIC DNA]</scope>
    <source>
        <strain evidence="3">JCM 17919</strain>
    </source>
</reference>
<dbReference type="Proteomes" id="UP001501725">
    <property type="component" value="Unassembled WGS sequence"/>
</dbReference>
<accession>A0ABP8HT40</accession>
<evidence type="ECO:0000313" key="3">
    <source>
        <dbReference type="Proteomes" id="UP001501725"/>
    </source>
</evidence>
<protein>
    <submittedName>
        <fullName evidence="2">Uncharacterized protein</fullName>
    </submittedName>
</protein>
<name>A0ABP8HT40_9BACT</name>
<dbReference type="EMBL" id="BAABGY010000018">
    <property type="protein sequence ID" value="GAA4344006.1"/>
    <property type="molecule type" value="Genomic_DNA"/>
</dbReference>
<proteinExistence type="predicted"/>
<evidence type="ECO:0000313" key="2">
    <source>
        <dbReference type="EMBL" id="GAA4344006.1"/>
    </source>
</evidence>
<dbReference type="RefSeq" id="WP_345258241.1">
    <property type="nucleotide sequence ID" value="NZ_BAABGY010000018.1"/>
</dbReference>
<feature type="chain" id="PRO_5045589467" evidence="1">
    <location>
        <begin position="19"/>
        <end position="178"/>
    </location>
</feature>
<organism evidence="2 3">
    <name type="scientific">Flaviaesturariibacter amylovorans</name>
    <dbReference type="NCBI Taxonomy" id="1084520"/>
    <lineage>
        <taxon>Bacteria</taxon>
        <taxon>Pseudomonadati</taxon>
        <taxon>Bacteroidota</taxon>
        <taxon>Chitinophagia</taxon>
        <taxon>Chitinophagales</taxon>
        <taxon>Chitinophagaceae</taxon>
        <taxon>Flaviaestuariibacter</taxon>
    </lineage>
</organism>